<sequence length="111" mass="12419">MNYQNDFNWQQALGELKAKLDRSPLIKINLDNYPAVQTFYNQFLEKFQSLPKPGQVAVFAVAAIILLTVFNTVVQLISALITLAVLGAIIYITYKLAISPDSSNTNNTRKL</sequence>
<feature type="transmembrane region" description="Helical" evidence="1">
    <location>
        <begin position="53"/>
        <end position="70"/>
    </location>
</feature>
<feature type="transmembrane region" description="Helical" evidence="1">
    <location>
        <begin position="76"/>
        <end position="94"/>
    </location>
</feature>
<evidence type="ECO:0000256" key="1">
    <source>
        <dbReference type="SAM" id="Phobius"/>
    </source>
</evidence>
<keyword evidence="1" id="KW-1133">Transmembrane helix</keyword>
<comment type="caution">
    <text evidence="2">The sequence shown here is derived from an EMBL/GenBank/DDBJ whole genome shotgun (WGS) entry which is preliminary data.</text>
</comment>
<evidence type="ECO:0000313" key="3">
    <source>
        <dbReference type="Proteomes" id="UP000226442"/>
    </source>
</evidence>
<protein>
    <submittedName>
        <fullName evidence="2">Uncharacterized protein</fullName>
    </submittedName>
</protein>
<keyword evidence="3" id="KW-1185">Reference proteome</keyword>
<proteinExistence type="predicted"/>
<keyword evidence="1" id="KW-0812">Transmembrane</keyword>
<gene>
    <name evidence="2" type="ORF">CP500_003055</name>
</gene>
<evidence type="ECO:0000313" key="2">
    <source>
        <dbReference type="EMBL" id="PHX56866.1"/>
    </source>
</evidence>
<dbReference type="RefSeq" id="WP_096832311.1">
    <property type="nucleotide sequence ID" value="NZ_NXIB02000010.1"/>
</dbReference>
<keyword evidence="1" id="KW-0472">Membrane</keyword>
<organism evidence="2 3">
    <name type="scientific">Tychonema bourrellyi FEM_GT703</name>
    <dbReference type="NCBI Taxonomy" id="2040638"/>
    <lineage>
        <taxon>Bacteria</taxon>
        <taxon>Bacillati</taxon>
        <taxon>Cyanobacteriota</taxon>
        <taxon>Cyanophyceae</taxon>
        <taxon>Oscillatoriophycideae</taxon>
        <taxon>Oscillatoriales</taxon>
        <taxon>Microcoleaceae</taxon>
        <taxon>Tychonema</taxon>
    </lineage>
</organism>
<dbReference type="AlphaFoldDB" id="A0A2G4F544"/>
<dbReference type="Proteomes" id="UP000226442">
    <property type="component" value="Unassembled WGS sequence"/>
</dbReference>
<name>A0A2G4F544_9CYAN</name>
<dbReference type="EMBL" id="NXIB02000010">
    <property type="protein sequence ID" value="PHX56866.1"/>
    <property type="molecule type" value="Genomic_DNA"/>
</dbReference>
<reference evidence="2" key="1">
    <citation type="submission" date="2017-10" db="EMBL/GenBank/DDBJ databases">
        <title>Draft genome sequence of the planktic cyanobacteria Tychonema bourrellyi isolated from alpine lentic freshwater.</title>
        <authorList>
            <person name="Tett A."/>
            <person name="Armanini F."/>
            <person name="Asnicar F."/>
            <person name="Boscaini A."/>
            <person name="Pasolli E."/>
            <person name="Zolfo M."/>
            <person name="Donati C."/>
            <person name="Salmaso N."/>
            <person name="Segata N."/>
        </authorList>
    </citation>
    <scope>NUCLEOTIDE SEQUENCE</scope>
    <source>
        <strain evidence="2">FEM_GT703</strain>
    </source>
</reference>
<dbReference type="OrthoDB" id="461040at2"/>
<accession>A0A2G4F544</accession>